<dbReference type="SUPFAM" id="SSF46894">
    <property type="entry name" value="C-terminal effector domain of the bipartite response regulators"/>
    <property type="match status" value="1"/>
</dbReference>
<dbReference type="PANTHER" id="PTHR35807">
    <property type="entry name" value="TRANSCRIPTIONAL REGULATOR REDD-RELATED"/>
    <property type="match status" value="1"/>
</dbReference>
<dbReference type="SUPFAM" id="SSF48452">
    <property type="entry name" value="TPR-like"/>
    <property type="match status" value="1"/>
</dbReference>
<evidence type="ECO:0000256" key="2">
    <source>
        <dbReference type="ARBA" id="ARBA00023012"/>
    </source>
</evidence>
<comment type="caution">
    <text evidence="9">The sequence shown here is derived from an EMBL/GenBank/DDBJ whole genome shotgun (WGS) entry which is preliminary data.</text>
</comment>
<dbReference type="PROSITE" id="PS51755">
    <property type="entry name" value="OMPR_PHOB"/>
    <property type="match status" value="1"/>
</dbReference>
<feature type="compositionally biased region" description="Basic and acidic residues" evidence="7">
    <location>
        <begin position="371"/>
        <end position="383"/>
    </location>
</feature>
<dbReference type="InterPro" id="IPR027417">
    <property type="entry name" value="P-loop_NTPase"/>
</dbReference>
<organism evidence="9 10">
    <name type="scientific">Streptomyces griseorubiginosus</name>
    <dbReference type="NCBI Taxonomy" id="67304"/>
    <lineage>
        <taxon>Bacteria</taxon>
        <taxon>Bacillati</taxon>
        <taxon>Actinomycetota</taxon>
        <taxon>Actinomycetes</taxon>
        <taxon>Kitasatosporales</taxon>
        <taxon>Streptomycetaceae</taxon>
        <taxon>Streptomyces</taxon>
    </lineage>
</organism>
<dbReference type="Proteomes" id="UP000054375">
    <property type="component" value="Unassembled WGS sequence"/>
</dbReference>
<dbReference type="InterPro" id="IPR016032">
    <property type="entry name" value="Sig_transdc_resp-reg_C-effctor"/>
</dbReference>
<dbReference type="Pfam" id="PF13191">
    <property type="entry name" value="AAA_16"/>
    <property type="match status" value="1"/>
</dbReference>
<dbReference type="InterPro" id="IPR051677">
    <property type="entry name" value="AfsR-DnrI-RedD_regulator"/>
</dbReference>
<feature type="compositionally biased region" description="Basic and acidic residues" evidence="7">
    <location>
        <begin position="253"/>
        <end position="281"/>
    </location>
</feature>
<dbReference type="InterPro" id="IPR036388">
    <property type="entry name" value="WH-like_DNA-bd_sf"/>
</dbReference>
<evidence type="ECO:0000313" key="9">
    <source>
        <dbReference type="EMBL" id="KUN68782.1"/>
    </source>
</evidence>
<keyword evidence="2" id="KW-0902">Two-component regulatory system</keyword>
<dbReference type="InterPro" id="IPR041664">
    <property type="entry name" value="AAA_16"/>
</dbReference>
<proteinExistence type="inferred from homology"/>
<dbReference type="Pfam" id="PF00486">
    <property type="entry name" value="Trans_reg_C"/>
    <property type="match status" value="1"/>
</dbReference>
<keyword evidence="5" id="KW-0804">Transcription</keyword>
<evidence type="ECO:0000256" key="4">
    <source>
        <dbReference type="ARBA" id="ARBA00023125"/>
    </source>
</evidence>
<evidence type="ECO:0000256" key="7">
    <source>
        <dbReference type="SAM" id="MobiDB-lite"/>
    </source>
</evidence>
<dbReference type="GO" id="GO:0006355">
    <property type="term" value="P:regulation of DNA-templated transcription"/>
    <property type="evidence" value="ECO:0007669"/>
    <property type="project" value="InterPro"/>
</dbReference>
<reference evidence="9 10" key="1">
    <citation type="submission" date="2015-10" db="EMBL/GenBank/DDBJ databases">
        <title>Draft genome sequence of Streptomyces griseorubiginosus DSM 40469, type strain for the species Streptomyces griseorubiginosus.</title>
        <authorList>
            <person name="Ruckert C."/>
            <person name="Winkler A."/>
            <person name="Kalinowski J."/>
            <person name="Kampfer P."/>
            <person name="Glaeser S."/>
        </authorList>
    </citation>
    <scope>NUCLEOTIDE SEQUENCE [LARGE SCALE GENOMIC DNA]</scope>
    <source>
        <strain evidence="9 10">DSM 40469</strain>
    </source>
</reference>
<dbReference type="Gene3D" id="1.25.40.10">
    <property type="entry name" value="Tetratricopeptide repeat domain"/>
    <property type="match status" value="1"/>
</dbReference>
<dbReference type="SMART" id="SM00382">
    <property type="entry name" value="AAA"/>
    <property type="match status" value="1"/>
</dbReference>
<dbReference type="CDD" id="cd15831">
    <property type="entry name" value="BTAD"/>
    <property type="match status" value="1"/>
</dbReference>
<keyword evidence="3" id="KW-0805">Transcription regulation</keyword>
<name>A0A101S7F3_9ACTN</name>
<feature type="DNA-binding region" description="OmpR/PhoB-type" evidence="6">
    <location>
        <begin position="1"/>
        <end position="98"/>
    </location>
</feature>
<dbReference type="EMBL" id="LMWV01000006">
    <property type="protein sequence ID" value="KUN68782.1"/>
    <property type="molecule type" value="Genomic_DNA"/>
</dbReference>
<dbReference type="AlphaFoldDB" id="A0A101S7F3"/>
<evidence type="ECO:0000313" key="10">
    <source>
        <dbReference type="Proteomes" id="UP000054375"/>
    </source>
</evidence>
<dbReference type="Gene3D" id="3.40.50.300">
    <property type="entry name" value="P-loop containing nucleotide triphosphate hydrolases"/>
    <property type="match status" value="1"/>
</dbReference>
<feature type="region of interest" description="Disordered" evidence="7">
    <location>
        <begin position="253"/>
        <end position="383"/>
    </location>
</feature>
<dbReference type="GO" id="GO:0003677">
    <property type="term" value="F:DNA binding"/>
    <property type="evidence" value="ECO:0007669"/>
    <property type="project" value="UniProtKB-UniRule"/>
</dbReference>
<dbReference type="PANTHER" id="PTHR35807:SF1">
    <property type="entry name" value="TRANSCRIPTIONAL REGULATOR REDD"/>
    <property type="match status" value="1"/>
</dbReference>
<dbReference type="GO" id="GO:0000160">
    <property type="term" value="P:phosphorelay signal transduction system"/>
    <property type="evidence" value="ECO:0007669"/>
    <property type="project" value="UniProtKB-KW"/>
</dbReference>
<accession>A0A101S7F3</accession>
<evidence type="ECO:0000256" key="3">
    <source>
        <dbReference type="ARBA" id="ARBA00023015"/>
    </source>
</evidence>
<sequence>MLRLRVLGSVEADVNGVRVGLGGPRQRAVLALLLCARGRVLSADRMIEQVWEGRPPTRALASLQAYVSNLRRILEPGRAPRARAEILVSDATGYAVRVPDEAVDAWRFENAVCRAREATSAREARELIEEALGWWRGPAYAEVADAEWALAEVARLDELRLSAQELLIDALVRDGRWSEAVASAEVLTREHPLREEGWRLLATALWGAGRRGDALDALRRSRRILHDELRLAPGPALVELERAILGRWEDRPLGQREDRPLGRLEDRPAQRMPRPDDRMAVRETPPGPVHATRPSGPAPARKPLGPAPARNPLGPAPARKQPGPAPVGKPPTGAPAPGTDGPRHPSATAPRTARDADTGTAPSAPSLTDHPAPRADELFVGRDDELRTIERAAREARLTGGVVQVTGEPGVGKTRLLGRAVQWLRSEGWQVVVGRCPEFDGAPPAWAWVEALRDLARRVPPQDPEAVAALVGEGADGPGGPADAVAGRFSLHRAVAAWTARAVTEAGPLAVVLDDLHRADIETLALLEHLTATDGPPLLVLTAHRPTEAARRLTGTLAQLAARSPHRIALGGLADDDVRALVAAVCAAPVDRHTLAALTERTGGNPFYVRESARLLASEGSLVALSEVPQGVRDVLRRRLARLPVYAFEVLRLTAVVGREAEVEVLVRASEAGEEAVLEGLEAAVAAGLLVEPGPGRVRFAHALVRDTLYTDLTRLRRGRTHARIAEALGELRPAGSTALAHHCARSGTVALAPLAVEHGLRAAELAERRYAHDAAVRMLEQVVESYERIPAPGGDRDARRVELLGKLLRAQVRAGTTLAARRTRGQAIEIAEQAGREDLLTSALTGWQVPTPWQTRPYGFVDRPLVAALERLLAADRTDLGTRCLLLDTLVAELAGEDDAARVVTAARELVAVARRTDDPALLALALASAAKCRSYERAVAFRARTSAELRPLAERLDLPVYRWVCEFIDGSVAGALGDPHALRRHAEAGLDLARRYRLVEPEAVHQASLAMLAHVRGDFDEAVRGYDEVGALMHRHGMMHAQNFHELGLITVGLGKGPGLEPGTEAAELARERYERNGPIDGDTYALVLARQGRIAEARAIRRAPLRHDHHHTRNTGIRAELAALLGLRAEAPELIRQLLPVRDQLSGAAYTVFAMRPVAHYLGLLHRLTGDEQAAVRSFERAETVARRWGAEHWAAAARDERDR</sequence>
<evidence type="ECO:0000259" key="8">
    <source>
        <dbReference type="PROSITE" id="PS51755"/>
    </source>
</evidence>
<dbReference type="InterPro" id="IPR003593">
    <property type="entry name" value="AAA+_ATPase"/>
</dbReference>
<dbReference type="RefSeq" id="WP_062237088.1">
    <property type="nucleotide sequence ID" value="NZ_JBIBHB010000001.1"/>
</dbReference>
<protein>
    <recommendedName>
        <fullName evidence="8">OmpR/PhoB-type domain-containing protein</fullName>
    </recommendedName>
</protein>
<comment type="similarity">
    <text evidence="1">Belongs to the AfsR/DnrI/RedD regulatory family.</text>
</comment>
<dbReference type="InterPro" id="IPR011990">
    <property type="entry name" value="TPR-like_helical_dom_sf"/>
</dbReference>
<gene>
    <name evidence="9" type="ORF">AQJ54_09850</name>
</gene>
<keyword evidence="4 6" id="KW-0238">DNA-binding</keyword>
<feature type="compositionally biased region" description="Pro residues" evidence="7">
    <location>
        <begin position="323"/>
        <end position="334"/>
    </location>
</feature>
<feature type="domain" description="OmpR/PhoB-type" evidence="8">
    <location>
        <begin position="1"/>
        <end position="98"/>
    </location>
</feature>
<evidence type="ECO:0000256" key="6">
    <source>
        <dbReference type="PROSITE-ProRule" id="PRU01091"/>
    </source>
</evidence>
<dbReference type="SMART" id="SM01043">
    <property type="entry name" value="BTAD"/>
    <property type="match status" value="1"/>
</dbReference>
<dbReference type="InterPro" id="IPR005158">
    <property type="entry name" value="BTAD"/>
</dbReference>
<dbReference type="Pfam" id="PF03704">
    <property type="entry name" value="BTAD"/>
    <property type="match status" value="1"/>
</dbReference>
<dbReference type="SUPFAM" id="SSF52540">
    <property type="entry name" value="P-loop containing nucleoside triphosphate hydrolases"/>
    <property type="match status" value="1"/>
</dbReference>
<dbReference type="SMART" id="SM00862">
    <property type="entry name" value="Trans_reg_C"/>
    <property type="match status" value="1"/>
</dbReference>
<evidence type="ECO:0000256" key="5">
    <source>
        <dbReference type="ARBA" id="ARBA00023163"/>
    </source>
</evidence>
<evidence type="ECO:0000256" key="1">
    <source>
        <dbReference type="ARBA" id="ARBA00005820"/>
    </source>
</evidence>
<keyword evidence="10" id="KW-1185">Reference proteome</keyword>
<dbReference type="InterPro" id="IPR001867">
    <property type="entry name" value="OmpR/PhoB-type_DNA-bd"/>
</dbReference>
<dbReference type="Gene3D" id="1.10.10.10">
    <property type="entry name" value="Winged helix-like DNA-binding domain superfamily/Winged helix DNA-binding domain"/>
    <property type="match status" value="1"/>
</dbReference>